<evidence type="ECO:0000313" key="4">
    <source>
        <dbReference type="Proteomes" id="UP000235388"/>
    </source>
</evidence>
<dbReference type="AlphaFoldDB" id="A0A2N5SM90"/>
<feature type="region of interest" description="Disordered" evidence="1">
    <location>
        <begin position="33"/>
        <end position="55"/>
    </location>
</feature>
<dbReference type="EMBL" id="PGCJ01000923">
    <property type="protein sequence ID" value="PLW14356.1"/>
    <property type="molecule type" value="Genomic_DNA"/>
</dbReference>
<evidence type="ECO:0000256" key="1">
    <source>
        <dbReference type="SAM" id="MobiDB-lite"/>
    </source>
</evidence>
<gene>
    <name evidence="3" type="ORF">PCANC_20891</name>
</gene>
<evidence type="ECO:0000313" key="3">
    <source>
        <dbReference type="EMBL" id="PLW14356.1"/>
    </source>
</evidence>
<feature type="transmembrane region" description="Helical" evidence="2">
    <location>
        <begin position="112"/>
        <end position="129"/>
    </location>
</feature>
<evidence type="ECO:0000256" key="2">
    <source>
        <dbReference type="SAM" id="Phobius"/>
    </source>
</evidence>
<sequence length="131" mass="14302">MLHVGLWHLGGSGCTPYGEYVDGPIRATGHFYEGGSSTAAHPDPTSGYGPGVSEDHLDGFPGSHTSMGFGTDITQYNGDVDPDDAAELAVQLSTLGEFRAGLSKKRPPDYTWVAYVVFLHLWFVFWNNYMR</sequence>
<keyword evidence="2" id="KW-0812">Transmembrane</keyword>
<reference evidence="3 4" key="1">
    <citation type="submission" date="2017-11" db="EMBL/GenBank/DDBJ databases">
        <title>De novo assembly and phasing of dikaryotic genomes from two isolates of Puccinia coronata f. sp. avenae, the causal agent of oat crown rust.</title>
        <authorList>
            <person name="Miller M.E."/>
            <person name="Zhang Y."/>
            <person name="Omidvar V."/>
            <person name="Sperschneider J."/>
            <person name="Schwessinger B."/>
            <person name="Raley C."/>
            <person name="Palmer J.M."/>
            <person name="Garnica D."/>
            <person name="Upadhyaya N."/>
            <person name="Rathjen J."/>
            <person name="Taylor J.M."/>
            <person name="Park R.F."/>
            <person name="Dodds P.N."/>
            <person name="Hirsch C.D."/>
            <person name="Kianian S.F."/>
            <person name="Figueroa M."/>
        </authorList>
    </citation>
    <scope>NUCLEOTIDE SEQUENCE [LARGE SCALE GENOMIC DNA]</scope>
    <source>
        <strain evidence="3">12NC29</strain>
    </source>
</reference>
<name>A0A2N5SM90_9BASI</name>
<keyword evidence="4" id="KW-1185">Reference proteome</keyword>
<comment type="caution">
    <text evidence="3">The sequence shown here is derived from an EMBL/GenBank/DDBJ whole genome shotgun (WGS) entry which is preliminary data.</text>
</comment>
<organism evidence="3 4">
    <name type="scientific">Puccinia coronata f. sp. avenae</name>
    <dbReference type="NCBI Taxonomy" id="200324"/>
    <lineage>
        <taxon>Eukaryota</taxon>
        <taxon>Fungi</taxon>
        <taxon>Dikarya</taxon>
        <taxon>Basidiomycota</taxon>
        <taxon>Pucciniomycotina</taxon>
        <taxon>Pucciniomycetes</taxon>
        <taxon>Pucciniales</taxon>
        <taxon>Pucciniaceae</taxon>
        <taxon>Puccinia</taxon>
    </lineage>
</organism>
<keyword evidence="2" id="KW-0472">Membrane</keyword>
<accession>A0A2N5SM90</accession>
<proteinExistence type="predicted"/>
<protein>
    <submittedName>
        <fullName evidence="3">Uncharacterized protein</fullName>
    </submittedName>
</protein>
<keyword evidence="2" id="KW-1133">Transmembrane helix</keyword>
<dbReference type="Proteomes" id="UP000235388">
    <property type="component" value="Unassembled WGS sequence"/>
</dbReference>